<dbReference type="InterPro" id="IPR050790">
    <property type="entry name" value="ExbB/TolQ_transport"/>
</dbReference>
<keyword evidence="2 8" id="KW-0813">Transport</keyword>
<feature type="signal peptide" evidence="11">
    <location>
        <begin position="1"/>
        <end position="23"/>
    </location>
</feature>
<dbReference type="PANTHER" id="PTHR30625:SF15">
    <property type="entry name" value="BIOPOLYMER TRANSPORT PROTEIN EXBB"/>
    <property type="match status" value="1"/>
</dbReference>
<evidence type="ECO:0000259" key="12">
    <source>
        <dbReference type="Pfam" id="PF01618"/>
    </source>
</evidence>
<evidence type="ECO:0000256" key="11">
    <source>
        <dbReference type="SAM" id="SignalP"/>
    </source>
</evidence>
<proteinExistence type="inferred from homology"/>
<evidence type="ECO:0000256" key="3">
    <source>
        <dbReference type="ARBA" id="ARBA00022475"/>
    </source>
</evidence>
<dbReference type="EMBL" id="CP003156">
    <property type="protein sequence ID" value="AEV33014.1"/>
    <property type="molecule type" value="Genomic_DNA"/>
</dbReference>
<evidence type="ECO:0000256" key="2">
    <source>
        <dbReference type="ARBA" id="ARBA00022448"/>
    </source>
</evidence>
<dbReference type="InterPro" id="IPR002898">
    <property type="entry name" value="MotA_ExbB_proton_chnl"/>
</dbReference>
<feature type="transmembrane region" description="Helical" evidence="10">
    <location>
        <begin position="184"/>
        <end position="208"/>
    </location>
</feature>
<feature type="chain" id="PRO_5003515367" evidence="11">
    <location>
        <begin position="24"/>
        <end position="280"/>
    </location>
</feature>
<dbReference type="eggNOG" id="COG0811">
    <property type="taxonomic scope" value="Bacteria"/>
</dbReference>
<evidence type="ECO:0000256" key="1">
    <source>
        <dbReference type="ARBA" id="ARBA00004651"/>
    </source>
</evidence>
<dbReference type="RefSeq" id="WP_014202366.1">
    <property type="nucleotide sequence ID" value="NC_016599.1"/>
</dbReference>
<evidence type="ECO:0000256" key="8">
    <source>
        <dbReference type="RuleBase" id="RU004057"/>
    </source>
</evidence>
<feature type="compositionally biased region" description="Polar residues" evidence="9">
    <location>
        <begin position="27"/>
        <end position="37"/>
    </location>
</feature>
<reference evidence="13 14" key="1">
    <citation type="journal article" date="2012" name="Stand. Genomic Sci.">
        <title>Genome sequence of the orange-pigmented seawater bacterium Owenweeksia hongkongensis type strain (UST20020801(T)).</title>
        <authorList>
            <person name="Riedel T."/>
            <person name="Held B."/>
            <person name="Nolan M."/>
            <person name="Lucas S."/>
            <person name="Lapidus A."/>
            <person name="Tice H."/>
            <person name="Del Rio T.G."/>
            <person name="Cheng J.F."/>
            <person name="Han C."/>
            <person name="Tapia R."/>
            <person name="Goodwin L.A."/>
            <person name="Pitluck S."/>
            <person name="Liolios K."/>
            <person name="Mavromatis K."/>
            <person name="Pagani I."/>
            <person name="Ivanova N."/>
            <person name="Mikhailova N."/>
            <person name="Pati A."/>
            <person name="Chen A."/>
            <person name="Palaniappan K."/>
            <person name="Rohde M."/>
            <person name="Tindall B.J."/>
            <person name="Detter J.C."/>
            <person name="Goker M."/>
            <person name="Woyke T."/>
            <person name="Bristow J."/>
            <person name="Eisen J.A."/>
            <person name="Markowitz V."/>
            <person name="Hugenholtz P."/>
            <person name="Klenk H.P."/>
            <person name="Kyrpides N.C."/>
        </authorList>
    </citation>
    <scope>NUCLEOTIDE SEQUENCE</scope>
    <source>
        <strain evidence="14">DSM 17368 / JCM 12287 / NRRL B-23963</strain>
    </source>
</reference>
<evidence type="ECO:0000313" key="14">
    <source>
        <dbReference type="Proteomes" id="UP000005631"/>
    </source>
</evidence>
<sequence>MKKALSILAIFGFVAFGTVNLVAQDGSTDTTEQQTEGADSAAAAETATPVTVETTKEEAPAEEEVVVEQSFHQVIKQKFIEGGPSFMGIVLLTLILGLALCIERIIYLNMATPNSKKLLDEIETALQSGGVEAAKEVCRNTRGPVASIFYQGLDRMDEGIDVVEKSIISYGSVQMGLLERNISWISLFIALAPMLGFMGTVIGMIGAFDAIEAAGDISPSLVAGGIKVALLTTVFGLIVAMILQIFYNYIVAKVDSIVNKMEDSSISLIDLLIKHGASHK</sequence>
<comment type="subcellular location">
    <subcellularLocation>
        <location evidence="1">Cell membrane</location>
        <topology evidence="1">Multi-pass membrane protein</topology>
    </subcellularLocation>
    <subcellularLocation>
        <location evidence="8">Membrane</location>
        <topology evidence="8">Multi-pass membrane protein</topology>
    </subcellularLocation>
</comment>
<feature type="transmembrane region" description="Helical" evidence="10">
    <location>
        <begin position="228"/>
        <end position="251"/>
    </location>
</feature>
<comment type="similarity">
    <text evidence="8">Belongs to the exbB/tolQ family.</text>
</comment>
<evidence type="ECO:0000256" key="6">
    <source>
        <dbReference type="ARBA" id="ARBA00022989"/>
    </source>
</evidence>
<keyword evidence="7 10" id="KW-0472">Membrane</keyword>
<keyword evidence="5 8" id="KW-0653">Protein transport</keyword>
<evidence type="ECO:0000256" key="5">
    <source>
        <dbReference type="ARBA" id="ARBA00022927"/>
    </source>
</evidence>
<name>G8R320_OWEHD</name>
<keyword evidence="11" id="KW-0732">Signal</keyword>
<dbReference type="GO" id="GO:0005886">
    <property type="term" value="C:plasma membrane"/>
    <property type="evidence" value="ECO:0007669"/>
    <property type="project" value="UniProtKB-SubCell"/>
</dbReference>
<evidence type="ECO:0000256" key="9">
    <source>
        <dbReference type="SAM" id="MobiDB-lite"/>
    </source>
</evidence>
<dbReference type="PATRIC" id="fig|926562.3.peg.2048"/>
<dbReference type="AlphaFoldDB" id="G8R320"/>
<protein>
    <submittedName>
        <fullName evidence="13">Biopolymer transport protein</fullName>
    </submittedName>
</protein>
<dbReference type="GO" id="GO:0017038">
    <property type="term" value="P:protein import"/>
    <property type="evidence" value="ECO:0007669"/>
    <property type="project" value="TreeGrafter"/>
</dbReference>
<dbReference type="OrthoDB" id="4045at2"/>
<dbReference type="STRING" id="926562.Oweho_2038"/>
<dbReference type="HOGENOM" id="CLU_053325_4_1_10"/>
<keyword evidence="3" id="KW-1003">Cell membrane</keyword>
<gene>
    <name evidence="13" type="ordered locus">Oweho_2038</name>
</gene>
<organism evidence="13 14">
    <name type="scientific">Owenweeksia hongkongensis (strain DSM 17368 / CIP 108786 / JCM 12287 / NRRL B-23963 / UST20020801)</name>
    <dbReference type="NCBI Taxonomy" id="926562"/>
    <lineage>
        <taxon>Bacteria</taxon>
        <taxon>Pseudomonadati</taxon>
        <taxon>Bacteroidota</taxon>
        <taxon>Flavobacteriia</taxon>
        <taxon>Flavobacteriales</taxon>
        <taxon>Owenweeksiaceae</taxon>
        <taxon>Owenweeksia</taxon>
    </lineage>
</organism>
<dbReference type="Proteomes" id="UP000005631">
    <property type="component" value="Chromosome"/>
</dbReference>
<feature type="region of interest" description="Disordered" evidence="9">
    <location>
        <begin position="27"/>
        <end position="49"/>
    </location>
</feature>
<keyword evidence="4 10" id="KW-0812">Transmembrane</keyword>
<dbReference type="Pfam" id="PF01618">
    <property type="entry name" value="MotA_ExbB"/>
    <property type="match status" value="1"/>
</dbReference>
<dbReference type="PANTHER" id="PTHR30625">
    <property type="entry name" value="PROTEIN TOLQ"/>
    <property type="match status" value="1"/>
</dbReference>
<dbReference type="KEGG" id="oho:Oweho_2038"/>
<keyword evidence="14" id="KW-1185">Reference proteome</keyword>
<keyword evidence="6 10" id="KW-1133">Transmembrane helix</keyword>
<feature type="transmembrane region" description="Helical" evidence="10">
    <location>
        <begin position="86"/>
        <end position="107"/>
    </location>
</feature>
<evidence type="ECO:0000313" key="13">
    <source>
        <dbReference type="EMBL" id="AEV33014.1"/>
    </source>
</evidence>
<evidence type="ECO:0000256" key="4">
    <source>
        <dbReference type="ARBA" id="ARBA00022692"/>
    </source>
</evidence>
<evidence type="ECO:0000256" key="7">
    <source>
        <dbReference type="ARBA" id="ARBA00023136"/>
    </source>
</evidence>
<evidence type="ECO:0000256" key="10">
    <source>
        <dbReference type="SAM" id="Phobius"/>
    </source>
</evidence>
<accession>G8R320</accession>
<feature type="domain" description="MotA/TolQ/ExbB proton channel" evidence="12">
    <location>
        <begin position="143"/>
        <end position="262"/>
    </location>
</feature>